<feature type="transmembrane region" description="Helical" evidence="8">
    <location>
        <begin position="318"/>
        <end position="335"/>
    </location>
</feature>
<evidence type="ECO:0000313" key="10">
    <source>
        <dbReference type="EMBL" id="SFH13067.1"/>
    </source>
</evidence>
<feature type="transmembrane region" description="Helical" evidence="8">
    <location>
        <begin position="111"/>
        <end position="129"/>
    </location>
</feature>
<dbReference type="Proteomes" id="UP000199642">
    <property type="component" value="Unassembled WGS sequence"/>
</dbReference>
<feature type="transmembrane region" description="Helical" evidence="8">
    <location>
        <begin position="375"/>
        <end position="396"/>
    </location>
</feature>
<dbReference type="PANTHER" id="PTHR33908">
    <property type="entry name" value="MANNOSYLTRANSFERASE YKCB-RELATED"/>
    <property type="match status" value="1"/>
</dbReference>
<evidence type="ECO:0000256" key="5">
    <source>
        <dbReference type="ARBA" id="ARBA00022692"/>
    </source>
</evidence>
<dbReference type="GO" id="GO:0010041">
    <property type="term" value="P:response to iron(III) ion"/>
    <property type="evidence" value="ECO:0007669"/>
    <property type="project" value="TreeGrafter"/>
</dbReference>
<dbReference type="STRING" id="435880.SAMN04487988_11914"/>
<evidence type="ECO:0000259" key="9">
    <source>
        <dbReference type="Pfam" id="PF13231"/>
    </source>
</evidence>
<gene>
    <name evidence="10" type="ORF">SAMN04487988_11914</name>
</gene>
<reference evidence="11" key="1">
    <citation type="submission" date="2016-10" db="EMBL/GenBank/DDBJ databases">
        <authorList>
            <person name="Varghese N."/>
            <person name="Submissions S."/>
        </authorList>
    </citation>
    <scope>NUCLEOTIDE SEQUENCE [LARGE SCALE GENOMIC DNA]</scope>
    <source>
        <strain evidence="11">DSM 19315</strain>
    </source>
</reference>
<accession>A0A1I2XJ18</accession>
<evidence type="ECO:0000256" key="8">
    <source>
        <dbReference type="SAM" id="Phobius"/>
    </source>
</evidence>
<dbReference type="EMBL" id="FOPC01000019">
    <property type="protein sequence ID" value="SFH13067.1"/>
    <property type="molecule type" value="Genomic_DNA"/>
</dbReference>
<dbReference type="GO" id="GO:0009103">
    <property type="term" value="P:lipopolysaccharide biosynthetic process"/>
    <property type="evidence" value="ECO:0007669"/>
    <property type="project" value="UniProtKB-ARBA"/>
</dbReference>
<feature type="transmembrane region" description="Helical" evidence="8">
    <location>
        <begin position="207"/>
        <end position="230"/>
    </location>
</feature>
<keyword evidence="2" id="KW-1003">Cell membrane</keyword>
<feature type="transmembrane region" description="Helical" evidence="8">
    <location>
        <begin position="342"/>
        <end position="363"/>
    </location>
</feature>
<keyword evidence="4 10" id="KW-0808">Transferase</keyword>
<proteinExistence type="predicted"/>
<evidence type="ECO:0000256" key="6">
    <source>
        <dbReference type="ARBA" id="ARBA00022989"/>
    </source>
</evidence>
<sequence length="515" mass="59578">MKGISFWSWFLLVLSGIVFIAGQDFYSIYILDEAKNAEAAREMWESGNWFNPTFNGQARYDKPPLHYFFMGAAYSIFGVGEFSARIFSGIFGWLTGVMIFLKVRNRIDEKAAQVSIFSFMVSVQCLIQFRMAVPDPYLIFFLTAACLELENYLFKLNHPLKYLRRAALFLGLAFLAKGPVAVALVVIPLLAYLMLQRYSHRLKLTRFFDPLAIILFFGIGLSWYVGVYFLNSGEWLEEFFFTHNLNRYSSPMEGHRGPFYLPLVYCILGFFPSSLILFSSWRLRYYDIRRKPLILWSILYVAFVILFFSFASTKLPHYIAPAFPFLAILIGSQFYTRPSNLFFNLVTTIGALLLLVLPFAVFFTQDYQRSYFGEIFPLVWVIFPALFGLISIFFVLQKVKSLAYFSLGLGFFGLAVWLMGQLLHAIDVQNPVIRSKVYWENGPRLYYWKKMNPAFPFQARRIIPAWNESAGNEALVITDRKVLDSFPYPYEVVFQGKDIFEGTETILIRPKSPGF</sequence>
<feature type="transmembrane region" description="Helical" evidence="8">
    <location>
        <begin position="293"/>
        <end position="312"/>
    </location>
</feature>
<evidence type="ECO:0000256" key="7">
    <source>
        <dbReference type="ARBA" id="ARBA00023136"/>
    </source>
</evidence>
<evidence type="ECO:0000256" key="1">
    <source>
        <dbReference type="ARBA" id="ARBA00004651"/>
    </source>
</evidence>
<keyword evidence="3 10" id="KW-0328">Glycosyltransferase</keyword>
<dbReference type="InterPro" id="IPR050297">
    <property type="entry name" value="LipidA_mod_glycosyltrf_83"/>
</dbReference>
<organism evidence="10 11">
    <name type="scientific">Algoriphagus hitonicola</name>
    <dbReference type="NCBI Taxonomy" id="435880"/>
    <lineage>
        <taxon>Bacteria</taxon>
        <taxon>Pseudomonadati</taxon>
        <taxon>Bacteroidota</taxon>
        <taxon>Cytophagia</taxon>
        <taxon>Cytophagales</taxon>
        <taxon>Cyclobacteriaceae</taxon>
        <taxon>Algoriphagus</taxon>
    </lineage>
</organism>
<comment type="subcellular location">
    <subcellularLocation>
        <location evidence="1">Cell membrane</location>
        <topology evidence="1">Multi-pass membrane protein</topology>
    </subcellularLocation>
</comment>
<evidence type="ECO:0000256" key="2">
    <source>
        <dbReference type="ARBA" id="ARBA00022475"/>
    </source>
</evidence>
<dbReference type="RefSeq" id="WP_092794431.1">
    <property type="nucleotide sequence ID" value="NZ_FOPC01000019.1"/>
</dbReference>
<dbReference type="PANTHER" id="PTHR33908:SF3">
    <property type="entry name" value="UNDECAPRENYL PHOSPHATE-ALPHA-4-AMINO-4-DEOXY-L-ARABINOSE ARABINOSYL TRANSFERASE"/>
    <property type="match status" value="1"/>
</dbReference>
<dbReference type="Pfam" id="PF13231">
    <property type="entry name" value="PMT_2"/>
    <property type="match status" value="1"/>
</dbReference>
<dbReference type="AlphaFoldDB" id="A0A1I2XJ18"/>
<evidence type="ECO:0000256" key="4">
    <source>
        <dbReference type="ARBA" id="ARBA00022679"/>
    </source>
</evidence>
<protein>
    <submittedName>
        <fullName evidence="10">Dolichyl-phosphate-mannose-protein mannosyltransferase</fullName>
    </submittedName>
</protein>
<feature type="domain" description="Glycosyltransferase RgtA/B/C/D-like" evidence="9">
    <location>
        <begin position="61"/>
        <end position="209"/>
    </location>
</feature>
<dbReference type="InterPro" id="IPR038731">
    <property type="entry name" value="RgtA/B/C-like"/>
</dbReference>
<dbReference type="GO" id="GO:0005886">
    <property type="term" value="C:plasma membrane"/>
    <property type="evidence" value="ECO:0007669"/>
    <property type="project" value="UniProtKB-SubCell"/>
</dbReference>
<dbReference type="GO" id="GO:0016763">
    <property type="term" value="F:pentosyltransferase activity"/>
    <property type="evidence" value="ECO:0007669"/>
    <property type="project" value="TreeGrafter"/>
</dbReference>
<name>A0A1I2XJ18_9BACT</name>
<keyword evidence="5 8" id="KW-0812">Transmembrane</keyword>
<evidence type="ECO:0000313" key="11">
    <source>
        <dbReference type="Proteomes" id="UP000199642"/>
    </source>
</evidence>
<keyword evidence="11" id="KW-1185">Reference proteome</keyword>
<evidence type="ECO:0000256" key="3">
    <source>
        <dbReference type="ARBA" id="ARBA00022676"/>
    </source>
</evidence>
<feature type="transmembrane region" description="Helical" evidence="8">
    <location>
        <begin position="166"/>
        <end position="195"/>
    </location>
</feature>
<feature type="transmembrane region" description="Helical" evidence="8">
    <location>
        <begin position="6"/>
        <end position="31"/>
    </location>
</feature>
<dbReference type="OrthoDB" id="9792789at2"/>
<keyword evidence="6 8" id="KW-1133">Transmembrane helix</keyword>
<keyword evidence="7 8" id="KW-0472">Membrane</keyword>
<feature type="transmembrane region" description="Helical" evidence="8">
    <location>
        <begin position="259"/>
        <end position="281"/>
    </location>
</feature>
<feature type="transmembrane region" description="Helical" evidence="8">
    <location>
        <begin position="403"/>
        <end position="426"/>
    </location>
</feature>